<dbReference type="PANTHER" id="PTHR38588:SF1">
    <property type="entry name" value="BLL0334 PROTEIN"/>
    <property type="match status" value="1"/>
</dbReference>
<dbReference type="EMBL" id="BLAF01000010">
    <property type="protein sequence ID" value="GES19206.1"/>
    <property type="molecule type" value="Genomic_DNA"/>
</dbReference>
<dbReference type="CDD" id="cd07823">
    <property type="entry name" value="SRPBCC_5"/>
    <property type="match status" value="1"/>
</dbReference>
<keyword evidence="2" id="KW-0472">Membrane</keyword>
<evidence type="ECO:0000256" key="1">
    <source>
        <dbReference type="SAM" id="MobiDB-lite"/>
    </source>
</evidence>
<keyword evidence="4" id="KW-1185">Reference proteome</keyword>
<feature type="region of interest" description="Disordered" evidence="1">
    <location>
        <begin position="151"/>
        <end position="170"/>
    </location>
</feature>
<dbReference type="Pfam" id="PF06240">
    <property type="entry name" value="COXG"/>
    <property type="match status" value="1"/>
</dbReference>
<keyword evidence="2" id="KW-1133">Transmembrane helix</keyword>
<dbReference type="OrthoDB" id="9808623at2"/>
<evidence type="ECO:0000256" key="2">
    <source>
        <dbReference type="SAM" id="Phobius"/>
    </source>
</evidence>
<evidence type="ECO:0000313" key="4">
    <source>
        <dbReference type="Proteomes" id="UP000377595"/>
    </source>
</evidence>
<accession>A0A5M3XEY7</accession>
<proteinExistence type="predicted"/>
<evidence type="ECO:0000313" key="3">
    <source>
        <dbReference type="EMBL" id="GES19206.1"/>
    </source>
</evidence>
<protein>
    <recommendedName>
        <fullName evidence="5">Carbon monoxide dehydrogenase subunit G</fullName>
    </recommendedName>
</protein>
<name>A0A5M3XEY7_9ACTN</name>
<dbReference type="InterPro" id="IPR010419">
    <property type="entry name" value="CO_DH_gsu"/>
</dbReference>
<keyword evidence="2" id="KW-0812">Transmembrane</keyword>
<comment type="caution">
    <text evidence="3">The sequence shown here is derived from an EMBL/GenBank/DDBJ whole genome shotgun (WGS) entry which is preliminary data.</text>
</comment>
<dbReference type="SUPFAM" id="SSF55961">
    <property type="entry name" value="Bet v1-like"/>
    <property type="match status" value="1"/>
</dbReference>
<dbReference type="AlphaFoldDB" id="A0A5M3XEY7"/>
<reference evidence="3 4" key="1">
    <citation type="submission" date="2019-10" db="EMBL/GenBank/DDBJ databases">
        <title>Whole genome shotgun sequence of Acrocarpospora pleiomorpha NBRC 16267.</title>
        <authorList>
            <person name="Ichikawa N."/>
            <person name="Kimura A."/>
            <person name="Kitahashi Y."/>
            <person name="Komaki H."/>
            <person name="Oguchi A."/>
        </authorList>
    </citation>
    <scope>NUCLEOTIDE SEQUENCE [LARGE SCALE GENOMIC DNA]</scope>
    <source>
        <strain evidence="3 4">NBRC 16267</strain>
    </source>
</reference>
<sequence>MLLKNEFELDADLDRAWALLTDLERIAPCMPGARLDGRDGDTYLGSVRVKVGPIGAHFTGTARFDQRDDAARVAVIAASGKDPKGQATAAARIHARLEPVGPARTRVLIDTDLDISGRMAQFGRGAIADVSNRLIGQFVSNLSTQLVPADTPQQAAAPLPPPSREPEPEPAGLNAVDLILPVLRDRYGKAAVGVLLGFLLGWLVFGRRR</sequence>
<dbReference type="Gene3D" id="3.30.530.20">
    <property type="match status" value="1"/>
</dbReference>
<dbReference type="Proteomes" id="UP000377595">
    <property type="component" value="Unassembled WGS sequence"/>
</dbReference>
<dbReference type="InterPro" id="IPR023393">
    <property type="entry name" value="START-like_dom_sf"/>
</dbReference>
<evidence type="ECO:0008006" key="5">
    <source>
        <dbReference type="Google" id="ProtNLM"/>
    </source>
</evidence>
<dbReference type="RefSeq" id="WP_155344302.1">
    <property type="nucleotide sequence ID" value="NZ_BAAAHM010000018.1"/>
</dbReference>
<gene>
    <name evidence="3" type="ORF">Aple_021020</name>
</gene>
<organism evidence="3 4">
    <name type="scientific">Acrocarpospora pleiomorpha</name>
    <dbReference type="NCBI Taxonomy" id="90975"/>
    <lineage>
        <taxon>Bacteria</taxon>
        <taxon>Bacillati</taxon>
        <taxon>Actinomycetota</taxon>
        <taxon>Actinomycetes</taxon>
        <taxon>Streptosporangiales</taxon>
        <taxon>Streptosporangiaceae</taxon>
        <taxon>Acrocarpospora</taxon>
    </lineage>
</organism>
<feature type="transmembrane region" description="Helical" evidence="2">
    <location>
        <begin position="187"/>
        <end position="205"/>
    </location>
</feature>
<dbReference type="PANTHER" id="PTHR38588">
    <property type="entry name" value="BLL0334 PROTEIN"/>
    <property type="match status" value="1"/>
</dbReference>